<proteinExistence type="predicted"/>
<feature type="chain" id="PRO_5046520401" evidence="1">
    <location>
        <begin position="38"/>
        <end position="463"/>
    </location>
</feature>
<name>A0ABW7Q3X6_9MICO</name>
<evidence type="ECO:0000313" key="3">
    <source>
        <dbReference type="Proteomes" id="UP001610861"/>
    </source>
</evidence>
<organism evidence="2 3">
    <name type="scientific">Microbacterium alkaliflavum</name>
    <dbReference type="NCBI Taxonomy" id="3248839"/>
    <lineage>
        <taxon>Bacteria</taxon>
        <taxon>Bacillati</taxon>
        <taxon>Actinomycetota</taxon>
        <taxon>Actinomycetes</taxon>
        <taxon>Micrococcales</taxon>
        <taxon>Microbacteriaceae</taxon>
        <taxon>Microbacterium</taxon>
    </lineage>
</organism>
<gene>
    <name evidence="2" type="ORF">ACH3VR_04085</name>
</gene>
<evidence type="ECO:0000256" key="1">
    <source>
        <dbReference type="SAM" id="SignalP"/>
    </source>
</evidence>
<dbReference type="Proteomes" id="UP001610861">
    <property type="component" value="Unassembled WGS sequence"/>
</dbReference>
<feature type="signal peptide" evidence="1">
    <location>
        <begin position="1"/>
        <end position="37"/>
    </location>
</feature>
<dbReference type="EMBL" id="JBIQWL010000001">
    <property type="protein sequence ID" value="MFH8249530.1"/>
    <property type="molecule type" value="Genomic_DNA"/>
</dbReference>
<keyword evidence="1" id="KW-0732">Signal</keyword>
<dbReference type="RefSeq" id="WP_396639464.1">
    <property type="nucleotide sequence ID" value="NZ_JBIQWL010000001.1"/>
</dbReference>
<sequence length="463" mass="49645">MGADDAGLTRRSLFRSAAWGLPLLVAGASAVAPGAHAATGPVAYANPRPLRNDLGLMATLSLKPGQTYKGAVPLTIQFDPGVPTPTSVTMTLGRYTRQLKRVGTSSLWSADPWDTTKRLAYPDLGSPSNYMAWVRADAVISGMTHSSPTFSVYTGNYSYGALPDKGWSDSMAWAADYSSWSAWLDSFTATVIGVKYASMVQDPIRRGRKAIKVTVPDYARLDADQPTKSPRFQAQQSTLAPGAGIFEGQEFYVGFSTFVPKVDSSAAGSGGFPSVRLSDAGETNLHIAIFQMYGPQASSPTQYPSGRGAITIIDANRTADSDPLDRFHIDANQLNGGDPGFVVDFGYNRGAWTDIVLGFKMSADVRKGWIEVYLNQGGYTSVQPVTLFGGLTRLPRVSAWPESSTPAVPASYVGGTLVQGGSRRHRTDMQLYRSPTAYQEATMLHTAHRVGPSPEAVDPKSYA</sequence>
<dbReference type="Gene3D" id="2.60.120.200">
    <property type="match status" value="1"/>
</dbReference>
<dbReference type="PROSITE" id="PS51318">
    <property type="entry name" value="TAT"/>
    <property type="match status" value="1"/>
</dbReference>
<dbReference type="InterPro" id="IPR006311">
    <property type="entry name" value="TAT_signal"/>
</dbReference>
<accession>A0ABW7Q3X6</accession>
<evidence type="ECO:0000313" key="2">
    <source>
        <dbReference type="EMBL" id="MFH8249530.1"/>
    </source>
</evidence>
<reference evidence="2 3" key="1">
    <citation type="submission" date="2024-09" db="EMBL/GenBank/DDBJ databases">
        <authorList>
            <person name="Pan X."/>
        </authorList>
    </citation>
    <scope>NUCLEOTIDE SEQUENCE [LARGE SCALE GENOMIC DNA]</scope>
    <source>
        <strain evidence="2 3">B2969</strain>
    </source>
</reference>
<comment type="caution">
    <text evidence="2">The sequence shown here is derived from an EMBL/GenBank/DDBJ whole genome shotgun (WGS) entry which is preliminary data.</text>
</comment>
<protein>
    <submittedName>
        <fullName evidence="2">Uncharacterized protein</fullName>
    </submittedName>
</protein>
<keyword evidence="3" id="KW-1185">Reference proteome</keyword>